<dbReference type="HOGENOM" id="CLU_050006_8_2_4"/>
<dbReference type="SUPFAM" id="SSF51658">
    <property type="entry name" value="Xylose isomerase-like"/>
    <property type="match status" value="1"/>
</dbReference>
<dbReference type="AlphaFoldDB" id="R4X1V0"/>
<gene>
    <name evidence="2" type="ORF">BRPE64_CCDS02530</name>
</gene>
<dbReference type="STRING" id="758793.BRPE64_CCDS02530"/>
<sequence length="290" mass="32760">MNKVGMFYTYWSTEWLVDFPAVAKRISGLGFDMMEISLSEFHNLPDAKKRELKTVADDLGLTVMCCIGLKPEYDFASPEQSVRDAGTEYVKHLLDDCHMLGAPVFAGLTFCAWPQSPPPGMKDKRPYVERAVDSVRRVIKVAEGYGIIYALEVVNRFEQWLANDAREALAFCDAVDNPWCKVQLDTFHMNIEENSFRDAILACRGRLGHFHLGEANRLPPGEGRLPWDEIFGALKEIDYDGTIVMEPFMRPGGSVSRAVGVWRDMSNGATDEQMDERARRSLNFVRGHLA</sequence>
<protein>
    <submittedName>
        <fullName evidence="2">Xylose isomerase domain-containing protein TIM barrel</fullName>
    </submittedName>
</protein>
<proteinExistence type="predicted"/>
<dbReference type="PANTHER" id="PTHR12110">
    <property type="entry name" value="HYDROXYPYRUVATE ISOMERASE"/>
    <property type="match status" value="1"/>
</dbReference>
<dbReference type="InterPro" id="IPR013022">
    <property type="entry name" value="Xyl_isomerase-like_TIM-brl"/>
</dbReference>
<dbReference type="RefSeq" id="WP_016347046.1">
    <property type="nucleotide sequence ID" value="NC_021288.1"/>
</dbReference>
<keyword evidence="2" id="KW-0413">Isomerase</keyword>
<dbReference type="Proteomes" id="UP000013966">
    <property type="component" value="Chromosome 3"/>
</dbReference>
<evidence type="ECO:0000313" key="3">
    <source>
        <dbReference type="Proteomes" id="UP000013966"/>
    </source>
</evidence>
<dbReference type="Gene3D" id="3.20.20.150">
    <property type="entry name" value="Divalent-metal-dependent TIM barrel enzymes"/>
    <property type="match status" value="1"/>
</dbReference>
<feature type="domain" description="Xylose isomerase-like TIM barrel" evidence="1">
    <location>
        <begin position="26"/>
        <end position="251"/>
    </location>
</feature>
<keyword evidence="3" id="KW-1185">Reference proteome</keyword>
<accession>R4X1V0</accession>
<dbReference type="GO" id="GO:0016853">
    <property type="term" value="F:isomerase activity"/>
    <property type="evidence" value="ECO:0007669"/>
    <property type="project" value="UniProtKB-KW"/>
</dbReference>
<evidence type="ECO:0000313" key="2">
    <source>
        <dbReference type="EMBL" id="BAN26336.1"/>
    </source>
</evidence>
<dbReference type="InterPro" id="IPR050312">
    <property type="entry name" value="IolE/XylAMocC-like"/>
</dbReference>
<reference evidence="2 3" key="2">
    <citation type="journal article" date="2018" name="Int. J. Syst. Evol. Microbiol.">
        <title>Burkholderia insecticola sp. nov., a gut symbiotic bacterium of the bean bug Riptortus pedestris.</title>
        <authorList>
            <person name="Takeshita K."/>
            <person name="Tamaki H."/>
            <person name="Ohbayashi T."/>
            <person name="Meng X.-Y."/>
            <person name="Sone T."/>
            <person name="Mitani Y."/>
            <person name="Peeters C."/>
            <person name="Kikuchi Y."/>
            <person name="Vandamme P."/>
        </authorList>
    </citation>
    <scope>NUCLEOTIDE SEQUENCE [LARGE SCALE GENOMIC DNA]</scope>
    <source>
        <strain evidence="2">RPE64</strain>
    </source>
</reference>
<dbReference type="Pfam" id="PF01261">
    <property type="entry name" value="AP_endonuc_2"/>
    <property type="match status" value="1"/>
</dbReference>
<dbReference type="InterPro" id="IPR036237">
    <property type="entry name" value="Xyl_isomerase-like_sf"/>
</dbReference>
<dbReference type="EMBL" id="AP013060">
    <property type="protein sequence ID" value="BAN26336.1"/>
    <property type="molecule type" value="Genomic_DNA"/>
</dbReference>
<organism evidence="2 3">
    <name type="scientific">Caballeronia insecticola</name>
    <dbReference type="NCBI Taxonomy" id="758793"/>
    <lineage>
        <taxon>Bacteria</taxon>
        <taxon>Pseudomonadati</taxon>
        <taxon>Pseudomonadota</taxon>
        <taxon>Betaproteobacteria</taxon>
        <taxon>Burkholderiales</taxon>
        <taxon>Burkholderiaceae</taxon>
        <taxon>Caballeronia</taxon>
    </lineage>
</organism>
<name>R4X1V0_9BURK</name>
<dbReference type="KEGG" id="buo:BRPE64_CCDS02530"/>
<dbReference type="PATRIC" id="fig|758793.3.peg.4576"/>
<dbReference type="OrthoDB" id="9780241at2"/>
<reference evidence="2 3" key="1">
    <citation type="journal article" date="2013" name="Genome Announc.">
        <title>Complete Genome Sequence of Burkholderia sp. Strain RPE64, Bacterial Symbiont of the Bean Bug Riptortus pedestris.</title>
        <authorList>
            <person name="Shibata T.F."/>
            <person name="Maeda T."/>
            <person name="Nikoh N."/>
            <person name="Yamaguchi K."/>
            <person name="Oshima K."/>
            <person name="Hattori M."/>
            <person name="Nishiyama T."/>
            <person name="Hasebe M."/>
            <person name="Fukatsu T."/>
            <person name="Kikuchi Y."/>
            <person name="Shigenobu S."/>
        </authorList>
    </citation>
    <scope>NUCLEOTIDE SEQUENCE [LARGE SCALE GENOMIC DNA]</scope>
</reference>
<dbReference type="SMR" id="R4X1V0"/>
<evidence type="ECO:0000259" key="1">
    <source>
        <dbReference type="Pfam" id="PF01261"/>
    </source>
</evidence>